<feature type="region of interest" description="Disordered" evidence="1">
    <location>
        <begin position="90"/>
        <end position="110"/>
    </location>
</feature>
<accession>A0A1G8LGN8</accession>
<dbReference type="Proteomes" id="UP000198853">
    <property type="component" value="Unassembled WGS sequence"/>
</dbReference>
<dbReference type="AlphaFoldDB" id="A0A1G8LGN8"/>
<proteinExistence type="predicted"/>
<evidence type="ECO:0000313" key="2">
    <source>
        <dbReference type="EMBL" id="SDI54813.1"/>
    </source>
</evidence>
<name>A0A1G8LGN8_9BACI</name>
<protein>
    <submittedName>
        <fullName evidence="2">Uncharacterized protein</fullName>
    </submittedName>
</protein>
<sequence>MLPLYPAEPYRHAVYRPYPQDPYAGEERIGFFLPFVAGLAAAPLLSGAFGGYGYGGPPPPISYGPHYGPSFGPNYGPNYGPIYKKPAVPEPPPGFGPGPGYGPPRPPYGW</sequence>
<evidence type="ECO:0000256" key="1">
    <source>
        <dbReference type="SAM" id="MobiDB-lite"/>
    </source>
</evidence>
<reference evidence="2 3" key="1">
    <citation type="submission" date="2016-10" db="EMBL/GenBank/DDBJ databases">
        <authorList>
            <person name="de Groot N.N."/>
        </authorList>
    </citation>
    <scope>NUCLEOTIDE SEQUENCE [LARGE SCALE GENOMIC DNA]</scope>
    <source>
        <strain evidence="2 3">DSM 21771</strain>
    </source>
</reference>
<dbReference type="OrthoDB" id="9991861at2"/>
<organism evidence="2 3">
    <name type="scientific">Natribacillus halophilus</name>
    <dbReference type="NCBI Taxonomy" id="549003"/>
    <lineage>
        <taxon>Bacteria</taxon>
        <taxon>Bacillati</taxon>
        <taxon>Bacillota</taxon>
        <taxon>Bacilli</taxon>
        <taxon>Bacillales</taxon>
        <taxon>Bacillaceae</taxon>
        <taxon>Natribacillus</taxon>
    </lineage>
</organism>
<dbReference type="EMBL" id="FNEN01000003">
    <property type="protein sequence ID" value="SDI54813.1"/>
    <property type="molecule type" value="Genomic_DNA"/>
</dbReference>
<dbReference type="RefSeq" id="WP_090396558.1">
    <property type="nucleotide sequence ID" value="NZ_FNEN01000003.1"/>
</dbReference>
<keyword evidence="3" id="KW-1185">Reference proteome</keyword>
<evidence type="ECO:0000313" key="3">
    <source>
        <dbReference type="Proteomes" id="UP000198853"/>
    </source>
</evidence>
<gene>
    <name evidence="2" type="ORF">SAMN04488123_10383</name>
</gene>